<dbReference type="Proteomes" id="UP001489719">
    <property type="component" value="Unassembled WGS sequence"/>
</dbReference>
<comment type="caution">
    <text evidence="1">The sequence shown here is derived from an EMBL/GenBank/DDBJ whole genome shotgun (WGS) entry which is preliminary data.</text>
</comment>
<gene>
    <name evidence="1" type="ORF">V1517DRAFT_148879</name>
</gene>
<dbReference type="EMBL" id="MU970038">
    <property type="protein sequence ID" value="KAK9325804.1"/>
    <property type="molecule type" value="Genomic_DNA"/>
</dbReference>
<protein>
    <submittedName>
        <fullName evidence="1">RecF/RecN/SMC</fullName>
    </submittedName>
</protein>
<name>A0ACC3TXS9_9ASCO</name>
<proteinExistence type="predicted"/>
<accession>A0ACC3TXS9</accession>
<reference evidence="2" key="1">
    <citation type="journal article" date="2024" name="Front. Bioeng. Biotechnol.">
        <title>Genome-scale model development and genomic sequencing of the oleaginous clade Lipomyces.</title>
        <authorList>
            <person name="Czajka J.J."/>
            <person name="Han Y."/>
            <person name="Kim J."/>
            <person name="Mondo S.J."/>
            <person name="Hofstad B.A."/>
            <person name="Robles A."/>
            <person name="Haridas S."/>
            <person name="Riley R."/>
            <person name="LaButti K."/>
            <person name="Pangilinan J."/>
            <person name="Andreopoulos W."/>
            <person name="Lipzen A."/>
            <person name="Yan J."/>
            <person name="Wang M."/>
            <person name="Ng V."/>
            <person name="Grigoriev I.V."/>
            <person name="Spatafora J.W."/>
            <person name="Magnuson J.K."/>
            <person name="Baker S.E."/>
            <person name="Pomraning K.R."/>
        </authorList>
    </citation>
    <scope>NUCLEOTIDE SEQUENCE [LARGE SCALE GENOMIC DNA]</scope>
    <source>
        <strain evidence="2">CBS 10300</strain>
    </source>
</reference>
<keyword evidence="2" id="KW-1185">Reference proteome</keyword>
<organism evidence="1 2">
    <name type="scientific">Lipomyces orientalis</name>
    <dbReference type="NCBI Taxonomy" id="1233043"/>
    <lineage>
        <taxon>Eukaryota</taxon>
        <taxon>Fungi</taxon>
        <taxon>Dikarya</taxon>
        <taxon>Ascomycota</taxon>
        <taxon>Saccharomycotina</taxon>
        <taxon>Lipomycetes</taxon>
        <taxon>Lipomycetales</taxon>
        <taxon>Lipomycetaceae</taxon>
        <taxon>Lipomyces</taxon>
    </lineage>
</organism>
<evidence type="ECO:0000313" key="1">
    <source>
        <dbReference type="EMBL" id="KAK9325804.1"/>
    </source>
</evidence>
<evidence type="ECO:0000313" key="2">
    <source>
        <dbReference type="Proteomes" id="UP001489719"/>
    </source>
</evidence>
<sequence length="1249" mass="141567">MGHLTRIEVSNFKSYKSTQKIDFGSSYFTSIIGPNGAGKSNMMDAISFVLGIKSSHLRSSQLKDLVYRDRILSDEKDVPSQSGKDAATASVTAVYVKDDGTEMNLRRSITTQGSSEYRLNGKVVSAVEYFRALEEENILIKARNFLVFQGDVEAIAAQSPRDLTRLIEQISGSLEHKAEYENQKLEQEKATEASNSAFSKKRAYHSEIKQYQDQKAEVEIYEKKLAEKDSAIITHILWKLYHYGSVIDSANVKVDVANDQLARLRSDLSAAQNLLDTSKTEHAKSIRQSQKQERTMRKIEKMVEEKTTSMVPVDEKIKVINSNEKQRLVRQKEVSADFARQESAVSQLKQDIHGIDRAIEQFEEQQRNVSRESGISLSEVDLREYSRLKEAFNRQAAKEKGLLDNLLRQKRTDEDSLSTFRSRIDEYRKQKARLEEEIADLLARHDQTSARVNHDLQELASKKQQLNDLVSERLQQGAKEQETNEKLQRCVNELIDVNADRRESERELRLKETISSLKRLIPGVRGRVSDLCKPKQRKYETAVITVLGRNIDAVVVDTQKTATDCIAYLREQRAGISTFIPLDSVIIKPISTSLRGMHKQMRLAIDTIDFDPANERAMQYVCGSAVVCDDLDVAKHIRWEKSIDAKAVTLDGSVIHKGGLMTGGRSNMTNNRKWEDQAVKGLQKLKENLLTELAELAKSKRNPGEEEALSGDVDGLEQRLGYEREQLAGIKRSLQSRQNELKFVDEQLHELGPKLKEAEAIFEGIRVQASKLEMSVQNIENEVFAIFCSKIGVTSIRQYEEFQGALAHEASIKRLEFASQKTRVANQLRFEQERLDETAERLNKIMSTVDRERQLINQLQSEKAAINEEIDILEAEKATINLDYSTHKNVVAEKADVVTKNRAEVQKITKDIEKRSKEMAALQEELEKTCSLRTGILRNCKLEGIDIPLLEGSLADIPIGEEAVTDNRMQVDEDSAASQLGQAIDDYGIAVNFDSLDPKLRENESSDVEESLLDTIRSLTSEMETMTPNMKAVDRLEEVEHRLDGTEKEFDKARRDAKNAKDSFNSVKEKRLIYDLWIIACGLTYCRLDLFNQAYTHISEQIDKIYKELTKSKSFPLGGTAYLTVEDQDEPYLDGIKYHAMPPMKRFRDMEQLSGGEKTMAALALLFAIHSYRPSPFFVLDEVDAALDNANVAKIANYIHDHAGPGFQFIVISLKNALFQRSDALVGIYRAQIENSSRALTLDLKAYPE</sequence>